<evidence type="ECO:0000313" key="1">
    <source>
        <dbReference type="EMBL" id="RXN11247.1"/>
    </source>
</evidence>
<accession>A0A498M1L3</accession>
<protein>
    <submittedName>
        <fullName evidence="1">Uncharacterized protein</fullName>
    </submittedName>
</protein>
<organism evidence="1 2">
    <name type="scientific">Labeo rohita</name>
    <name type="common">Indian major carp</name>
    <name type="synonym">Cyprinus rohita</name>
    <dbReference type="NCBI Taxonomy" id="84645"/>
    <lineage>
        <taxon>Eukaryota</taxon>
        <taxon>Metazoa</taxon>
        <taxon>Chordata</taxon>
        <taxon>Craniata</taxon>
        <taxon>Vertebrata</taxon>
        <taxon>Euteleostomi</taxon>
        <taxon>Actinopterygii</taxon>
        <taxon>Neopterygii</taxon>
        <taxon>Teleostei</taxon>
        <taxon>Ostariophysi</taxon>
        <taxon>Cypriniformes</taxon>
        <taxon>Cyprinidae</taxon>
        <taxon>Labeoninae</taxon>
        <taxon>Labeonini</taxon>
        <taxon>Labeo</taxon>
    </lineage>
</organism>
<gene>
    <name evidence="1" type="ORF">ROHU_030193</name>
</gene>
<dbReference type="EMBL" id="QBIY01013150">
    <property type="protein sequence ID" value="RXN11247.1"/>
    <property type="molecule type" value="Genomic_DNA"/>
</dbReference>
<dbReference type="AlphaFoldDB" id="A0A498M1L3"/>
<comment type="caution">
    <text evidence="1">The sequence shown here is derived from an EMBL/GenBank/DDBJ whole genome shotgun (WGS) entry which is preliminary data.</text>
</comment>
<sequence length="71" mass="8326">MKFEFWAKIEKKEETGNFHGDIQSSHLEKRVPDFITNRPYLECIPFSEALSQETVALEILDFIKVFYSNLG</sequence>
<evidence type="ECO:0000313" key="2">
    <source>
        <dbReference type="Proteomes" id="UP000290572"/>
    </source>
</evidence>
<name>A0A498M1L3_LABRO</name>
<proteinExistence type="predicted"/>
<keyword evidence="2" id="KW-1185">Reference proteome</keyword>
<reference evidence="1 2" key="1">
    <citation type="submission" date="2018-03" db="EMBL/GenBank/DDBJ databases">
        <title>Draft genome sequence of Rohu Carp (Labeo rohita).</title>
        <authorList>
            <person name="Das P."/>
            <person name="Kushwaha B."/>
            <person name="Joshi C.G."/>
            <person name="Kumar D."/>
            <person name="Nagpure N.S."/>
            <person name="Sahoo L."/>
            <person name="Das S.P."/>
            <person name="Bit A."/>
            <person name="Patnaik S."/>
            <person name="Meher P.K."/>
            <person name="Jayasankar P."/>
            <person name="Koringa P.G."/>
            <person name="Patel N.V."/>
            <person name="Hinsu A.T."/>
            <person name="Kumar R."/>
            <person name="Pandey M."/>
            <person name="Agarwal S."/>
            <person name="Srivastava S."/>
            <person name="Singh M."/>
            <person name="Iquebal M.A."/>
            <person name="Jaiswal S."/>
            <person name="Angadi U.B."/>
            <person name="Kumar N."/>
            <person name="Raza M."/>
            <person name="Shah T.M."/>
            <person name="Rai A."/>
            <person name="Jena J.K."/>
        </authorList>
    </citation>
    <scope>NUCLEOTIDE SEQUENCE [LARGE SCALE GENOMIC DNA]</scope>
    <source>
        <strain evidence="1">DASCIFA01</strain>
        <tissue evidence="1">Testis</tissue>
    </source>
</reference>
<dbReference type="Proteomes" id="UP000290572">
    <property type="component" value="Unassembled WGS sequence"/>
</dbReference>